<dbReference type="InterPro" id="IPR003018">
    <property type="entry name" value="GAF"/>
</dbReference>
<dbReference type="AlphaFoldDB" id="A0A813KJS4"/>
<reference evidence="2" key="1">
    <citation type="submission" date="2021-02" db="EMBL/GenBank/DDBJ databases">
        <authorList>
            <person name="Dougan E. K."/>
            <person name="Rhodes N."/>
            <person name="Thang M."/>
            <person name="Chan C."/>
        </authorList>
    </citation>
    <scope>NUCLEOTIDE SEQUENCE</scope>
</reference>
<comment type="caution">
    <text evidence="2">The sequence shown here is derived from an EMBL/GenBank/DDBJ whole genome shotgun (WGS) entry which is preliminary data.</text>
</comment>
<feature type="domain" description="GAF" evidence="1">
    <location>
        <begin position="48"/>
        <end position="174"/>
    </location>
</feature>
<evidence type="ECO:0000313" key="2">
    <source>
        <dbReference type="EMBL" id="CAE8709334.1"/>
    </source>
</evidence>
<evidence type="ECO:0000313" key="3">
    <source>
        <dbReference type="Proteomes" id="UP000626109"/>
    </source>
</evidence>
<accession>A0A813KJS4</accession>
<proteinExistence type="predicted"/>
<dbReference type="Proteomes" id="UP000626109">
    <property type="component" value="Unassembled WGS sequence"/>
</dbReference>
<protein>
    <recommendedName>
        <fullName evidence="1">GAF domain-containing protein</fullName>
    </recommendedName>
</protein>
<organism evidence="2 3">
    <name type="scientific">Polarella glacialis</name>
    <name type="common">Dinoflagellate</name>
    <dbReference type="NCBI Taxonomy" id="89957"/>
    <lineage>
        <taxon>Eukaryota</taxon>
        <taxon>Sar</taxon>
        <taxon>Alveolata</taxon>
        <taxon>Dinophyceae</taxon>
        <taxon>Suessiales</taxon>
        <taxon>Suessiaceae</taxon>
        <taxon>Polarella</taxon>
    </lineage>
</organism>
<evidence type="ECO:0000259" key="1">
    <source>
        <dbReference type="Pfam" id="PF01590"/>
    </source>
</evidence>
<name>A0A813KJS4_POLGL</name>
<dbReference type="EMBL" id="CAJNNW010031831">
    <property type="protein sequence ID" value="CAE8709334.1"/>
    <property type="molecule type" value="Genomic_DNA"/>
</dbReference>
<sequence length="204" mass="23154">MFEGAFMQACQEQEFQLANAVMMQAKRMNALRKHRPDVKDLEELKSATFEGLLAELCFSLQVDACVLVTPTAFGFHRLWHASSEFPKPQKHELETSMLFKVLVDQNEPTVISDVRKEQPGGFKADPRPSFRFYAEALVSGERSGTILGTLCLADRRELTLSEKQLTTFKECASRLYALVLFEAGLKSDADDYMLPHMTQQRKVL</sequence>
<dbReference type="Pfam" id="PF01590">
    <property type="entry name" value="GAF"/>
    <property type="match status" value="1"/>
</dbReference>
<gene>
    <name evidence="2" type="ORF">PGLA2088_LOCUS35400</name>
</gene>